<dbReference type="FunFam" id="1.20.1250.20:FF:000383">
    <property type="entry name" value="Blast:Monocarboxylate transporter 13"/>
    <property type="match status" value="1"/>
</dbReference>
<feature type="domain" description="Major facilitator superfamily (MFS) profile" evidence="4">
    <location>
        <begin position="1166"/>
        <end position="1318"/>
    </location>
</feature>
<feature type="compositionally biased region" description="Basic and acidic residues" evidence="2">
    <location>
        <begin position="456"/>
        <end position="471"/>
    </location>
</feature>
<feature type="region of interest" description="Disordered" evidence="2">
    <location>
        <begin position="1"/>
        <end position="37"/>
    </location>
</feature>
<comment type="subcellular location">
    <subcellularLocation>
        <location evidence="1">Membrane</location>
        <topology evidence="1">Multi-pass membrane protein</topology>
    </subcellularLocation>
</comment>
<feature type="transmembrane region" description="Helical" evidence="3">
    <location>
        <begin position="1240"/>
        <end position="1258"/>
    </location>
</feature>
<dbReference type="PANTHER" id="PTHR11360">
    <property type="entry name" value="MONOCARBOXYLATE TRANSPORTER"/>
    <property type="match status" value="1"/>
</dbReference>
<dbReference type="PANTHER" id="PTHR11360:SF237">
    <property type="entry name" value="MONOCARBOXYLATE TRANSPORTER 12-B-LIKE PROTEIN"/>
    <property type="match status" value="1"/>
</dbReference>
<evidence type="ECO:0000256" key="1">
    <source>
        <dbReference type="ARBA" id="ARBA00004141"/>
    </source>
</evidence>
<feature type="transmembrane region" description="Helical" evidence="3">
    <location>
        <begin position="204"/>
        <end position="222"/>
    </location>
</feature>
<accession>A0A1B0DB12</accession>
<feature type="transmembrane region" description="Helical" evidence="3">
    <location>
        <begin position="882"/>
        <end position="905"/>
    </location>
</feature>
<keyword evidence="3" id="KW-1133">Transmembrane helix</keyword>
<feature type="transmembrane region" description="Helical" evidence="3">
    <location>
        <begin position="643"/>
        <end position="665"/>
    </location>
</feature>
<evidence type="ECO:0000313" key="5">
    <source>
        <dbReference type="EnsemblMetazoa" id="PPAI004909-PA"/>
    </source>
</evidence>
<feature type="transmembrane region" description="Helical" evidence="3">
    <location>
        <begin position="606"/>
        <end position="631"/>
    </location>
</feature>
<dbReference type="Pfam" id="PF07690">
    <property type="entry name" value="MFS_1"/>
    <property type="match status" value="2"/>
</dbReference>
<dbReference type="PROSITE" id="PS50850">
    <property type="entry name" value="MFS"/>
    <property type="match status" value="1"/>
</dbReference>
<feature type="transmembrane region" description="Helical" evidence="3">
    <location>
        <begin position="730"/>
        <end position="756"/>
    </location>
</feature>
<name>A0A1B0DB12_PHLPP</name>
<reference evidence="5" key="1">
    <citation type="submission" date="2022-08" db="UniProtKB">
        <authorList>
            <consortium name="EnsemblMetazoa"/>
        </authorList>
    </citation>
    <scope>IDENTIFICATION</scope>
    <source>
        <strain evidence="5">Israel</strain>
    </source>
</reference>
<dbReference type="SUPFAM" id="SSF103473">
    <property type="entry name" value="MFS general substrate transporter"/>
    <property type="match status" value="2"/>
</dbReference>
<feature type="compositionally biased region" description="Basic and acidic residues" evidence="2">
    <location>
        <begin position="10"/>
        <end position="22"/>
    </location>
</feature>
<sequence>MVVKASEMPEAEKSGEEITKNDQKKKKRKNRSQLGPNFVPPDGGWGWIVAIAAGFSNLCALPVLQQFGLLFRERLQSLEISSSQITTIINLNQCLTSCIGLANGPLFRRFTYRQVAFGAALVIVTGLILTSIANSFITYVITFSVLYGLGTGVSMSSNALALNTYFREKRRMATSFSWTVTALGPIVLPHLITYTLQEYGVQGSVLIFAGIACHTFATASIFQPAQWHSRKPKGDQENLLKETQKEPNEECEYCKNRQKKISTGFPYIYNSDDPNVTGYEILDPGTPMLALSNDGWYSGSGMRSAYGSKWSLTSQKTGKLDVESKKTSAKTSTQNLVLSSRSSYVNLGQLNEGPPGRRDRRPTKPRIEEVEVEDCPSWKAPQDLSELEKSTLPTTPRNYLQLPSYEEAKYIRDNYSLRSLKYPDGDRRRKSNTFSVEKEVLREASRRLEMYLNDGRRKSGAPEKCTCEKGIKTPNNSLHDEPMSSKEEEDEDIDEKKFTLLQKIVIFFDLDLLKDFTYVNLMVGITVANFAEINFSILTPFILGDFGYSKKETALLMSLLAGMDIGVRFIIPFVAGRIGWENKTFFLFGVMGMALGRVVLAHFQTFWVVVAVFCCIGLGKGLRTVFMALVIPSYIPLDRLPAATGLQLLFAGIFYFVVGPLVGLIRDATDFPTTLHCLNVATYLTAVSWGFEKFLQWRKEKLKNREIEKADDEQPKEEVKKVPPDGGWGFVVIFAYGLANGIVIPVLQVFGLIYNVQFQAMQLTATDSAMIVNMASAVGMGMGLFNGPLLRIYGFRKVSVASGVFFSVGLILTSWATTFTHFIITYSILTAIGFGMATSGFSLALNSYFVVRRNKAMGIAITITGLGPIFLPQLVTILLAEYGVQGCVLIISAVSMHIILAGLLLQPIKWHLVEAKAPPEPPPIKEFEMQERPFKSEVIPLRIDSKRSSVSSCHIIEAKTDSLPRKVPEKKEETWEFPSDDEEMYLEYPYRRISIDHNADLQNIYGFEVIPAMKFNLECQASKGHDAPPVKKSATFSDLQRVKMDMGSPPPSPGPLSAIPKKRWFETGSLDTVNLGSSVKIFDEKFHEPKDPKRSHPGSCAKMSEGVSEEEPLTNSKNKSLKKPLQRSMSTESYYANLPIRKPRKPFKSIIRHQIRRVVKFFDLDLLRDLVYVNLMLGMSIAIFAELNFSLFTPFILADMNFSTEEIASVMSLLAISDIIFRFLAPFIGDYFHQSPKHMYMYSLVMLIIGRACVPFAHSYSAMLGVGFFLGVGKGVRSVYMGLVIPSYICIERLASASGLQMLTNGFLLLTLGPTMGE</sequence>
<evidence type="ECO:0000313" key="6">
    <source>
        <dbReference type="Proteomes" id="UP000092462"/>
    </source>
</evidence>
<feature type="transmembrane region" description="Helical" evidence="3">
    <location>
        <begin position="115"/>
        <end position="133"/>
    </location>
</feature>
<keyword evidence="6" id="KW-1185">Reference proteome</keyword>
<keyword evidence="3" id="KW-0472">Membrane</keyword>
<feature type="transmembrane region" description="Helical" evidence="3">
    <location>
        <begin position="139"/>
        <end position="161"/>
    </location>
</feature>
<feature type="transmembrane region" description="Helical" evidence="3">
    <location>
        <begin position="555"/>
        <end position="575"/>
    </location>
</feature>
<dbReference type="VEuPathDB" id="VectorBase:PPAPM1_009040"/>
<feature type="transmembrane region" description="Helical" evidence="3">
    <location>
        <begin position="173"/>
        <end position="192"/>
    </location>
</feature>
<dbReference type="GO" id="GO:0008028">
    <property type="term" value="F:monocarboxylic acid transmembrane transporter activity"/>
    <property type="evidence" value="ECO:0007669"/>
    <property type="project" value="TreeGrafter"/>
</dbReference>
<organism evidence="5 6">
    <name type="scientific">Phlebotomus papatasi</name>
    <name type="common">Sandfly</name>
    <dbReference type="NCBI Taxonomy" id="29031"/>
    <lineage>
        <taxon>Eukaryota</taxon>
        <taxon>Metazoa</taxon>
        <taxon>Ecdysozoa</taxon>
        <taxon>Arthropoda</taxon>
        <taxon>Hexapoda</taxon>
        <taxon>Insecta</taxon>
        <taxon>Pterygota</taxon>
        <taxon>Neoptera</taxon>
        <taxon>Endopterygota</taxon>
        <taxon>Diptera</taxon>
        <taxon>Nematocera</taxon>
        <taxon>Psychodoidea</taxon>
        <taxon>Psychodidae</taxon>
        <taxon>Phlebotomus</taxon>
        <taxon>Phlebotomus</taxon>
    </lineage>
</organism>
<feature type="transmembrane region" description="Helical" evidence="3">
    <location>
        <begin position="768"/>
        <end position="786"/>
    </location>
</feature>
<feature type="transmembrane region" description="Helical" evidence="3">
    <location>
        <begin position="518"/>
        <end position="543"/>
    </location>
</feature>
<evidence type="ECO:0000256" key="3">
    <source>
        <dbReference type="SAM" id="Phobius"/>
    </source>
</evidence>
<feature type="transmembrane region" description="Helical" evidence="3">
    <location>
        <begin position="1166"/>
        <end position="1187"/>
    </location>
</feature>
<feature type="region of interest" description="Disordered" evidence="2">
    <location>
        <begin position="456"/>
        <end position="491"/>
    </location>
</feature>
<feature type="transmembrane region" description="Helical" evidence="3">
    <location>
        <begin position="823"/>
        <end position="845"/>
    </location>
</feature>
<dbReference type="EnsemblMetazoa" id="PPAI004909-RA">
    <property type="protein sequence ID" value="PPAI004909-PA"/>
    <property type="gene ID" value="PPAI004909"/>
</dbReference>
<dbReference type="VEuPathDB" id="VectorBase:PPAI004909"/>
<proteinExistence type="predicted"/>
<dbReference type="Gene3D" id="1.20.1250.20">
    <property type="entry name" value="MFS general substrate transporter like domains"/>
    <property type="match status" value="4"/>
</dbReference>
<feature type="transmembrane region" description="Helical" evidence="3">
    <location>
        <begin position="44"/>
        <end position="64"/>
    </location>
</feature>
<dbReference type="Proteomes" id="UP000092462">
    <property type="component" value="Unassembled WGS sequence"/>
</dbReference>
<dbReference type="InterPro" id="IPR036259">
    <property type="entry name" value="MFS_trans_sf"/>
</dbReference>
<dbReference type="InterPro" id="IPR011701">
    <property type="entry name" value="MFS"/>
</dbReference>
<evidence type="ECO:0000256" key="2">
    <source>
        <dbReference type="SAM" id="MobiDB-lite"/>
    </source>
</evidence>
<feature type="transmembrane region" description="Helical" evidence="3">
    <location>
        <begin position="857"/>
        <end position="876"/>
    </location>
</feature>
<protein>
    <recommendedName>
        <fullName evidence="4">Major facilitator superfamily (MFS) profile domain-containing protein</fullName>
    </recommendedName>
</protein>
<feature type="transmembrane region" description="Helical" evidence="3">
    <location>
        <begin position="1207"/>
        <end position="1228"/>
    </location>
</feature>
<feature type="region of interest" description="Disordered" evidence="2">
    <location>
        <begin position="1086"/>
        <end position="1128"/>
    </location>
</feature>
<feature type="transmembrane region" description="Helical" evidence="3">
    <location>
        <begin position="798"/>
        <end position="817"/>
    </location>
</feature>
<keyword evidence="3" id="KW-0812">Transmembrane</keyword>
<dbReference type="EMBL" id="AJVK01000601">
    <property type="status" value="NOT_ANNOTATED_CDS"/>
    <property type="molecule type" value="Genomic_DNA"/>
</dbReference>
<dbReference type="GO" id="GO:0016020">
    <property type="term" value="C:membrane"/>
    <property type="evidence" value="ECO:0007669"/>
    <property type="project" value="UniProtKB-SubCell"/>
</dbReference>
<dbReference type="InterPro" id="IPR020846">
    <property type="entry name" value="MFS_dom"/>
</dbReference>
<dbReference type="InterPro" id="IPR050327">
    <property type="entry name" value="Proton-linked_MCT"/>
</dbReference>
<evidence type="ECO:0000259" key="4">
    <source>
        <dbReference type="PROSITE" id="PS50850"/>
    </source>
</evidence>